<name>A0ACB8AEK0_9AGAM</name>
<keyword evidence="2" id="KW-1185">Reference proteome</keyword>
<gene>
    <name evidence="1" type="ORF">BJ138DRAFT_1101189</name>
</gene>
<comment type="caution">
    <text evidence="1">The sequence shown here is derived from an EMBL/GenBank/DDBJ whole genome shotgun (WGS) entry which is preliminary data.</text>
</comment>
<organism evidence="1 2">
    <name type="scientific">Hygrophoropsis aurantiaca</name>
    <dbReference type="NCBI Taxonomy" id="72124"/>
    <lineage>
        <taxon>Eukaryota</taxon>
        <taxon>Fungi</taxon>
        <taxon>Dikarya</taxon>
        <taxon>Basidiomycota</taxon>
        <taxon>Agaricomycotina</taxon>
        <taxon>Agaricomycetes</taxon>
        <taxon>Agaricomycetidae</taxon>
        <taxon>Boletales</taxon>
        <taxon>Coniophorineae</taxon>
        <taxon>Hygrophoropsidaceae</taxon>
        <taxon>Hygrophoropsis</taxon>
    </lineage>
</organism>
<proteinExistence type="predicted"/>
<evidence type="ECO:0000313" key="1">
    <source>
        <dbReference type="EMBL" id="KAH7911298.1"/>
    </source>
</evidence>
<dbReference type="Proteomes" id="UP000790377">
    <property type="component" value="Unassembled WGS sequence"/>
</dbReference>
<dbReference type="EMBL" id="MU267683">
    <property type="protein sequence ID" value="KAH7911298.1"/>
    <property type="molecule type" value="Genomic_DNA"/>
</dbReference>
<reference evidence="1" key="1">
    <citation type="journal article" date="2021" name="New Phytol.">
        <title>Evolutionary innovations through gain and loss of genes in the ectomycorrhizal Boletales.</title>
        <authorList>
            <person name="Wu G."/>
            <person name="Miyauchi S."/>
            <person name="Morin E."/>
            <person name="Kuo A."/>
            <person name="Drula E."/>
            <person name="Varga T."/>
            <person name="Kohler A."/>
            <person name="Feng B."/>
            <person name="Cao Y."/>
            <person name="Lipzen A."/>
            <person name="Daum C."/>
            <person name="Hundley H."/>
            <person name="Pangilinan J."/>
            <person name="Johnson J."/>
            <person name="Barry K."/>
            <person name="LaButti K."/>
            <person name="Ng V."/>
            <person name="Ahrendt S."/>
            <person name="Min B."/>
            <person name="Choi I.G."/>
            <person name="Park H."/>
            <person name="Plett J.M."/>
            <person name="Magnuson J."/>
            <person name="Spatafora J.W."/>
            <person name="Nagy L.G."/>
            <person name="Henrissat B."/>
            <person name="Grigoriev I.V."/>
            <person name="Yang Z.L."/>
            <person name="Xu J."/>
            <person name="Martin F.M."/>
        </authorList>
    </citation>
    <scope>NUCLEOTIDE SEQUENCE</scope>
    <source>
        <strain evidence="1">ATCC 28755</strain>
    </source>
</reference>
<protein>
    <submittedName>
        <fullName evidence="1">Guanine nucleotide binding protein, alpha subunit</fullName>
    </submittedName>
</protein>
<accession>A0ACB8AEK0</accession>
<evidence type="ECO:0000313" key="2">
    <source>
        <dbReference type="Proteomes" id="UP000790377"/>
    </source>
</evidence>
<sequence>MVRASEDDFLAYVLAPPTGETPEDKEKREQQEAEARRVSEAIDEQIRQEKVALKKKKKPVKVLLLGQSESGKSATLKNFQLQYARREWAEERASWRAVIQLNLIRNVIQVLDIVAREMSAVDADRRAGLSSDSDGEALREGPAYAFTDKHRLLKLRLGPLRTVKADLETKLGPGSREVLSTTTESATPFDSAEQLRRPSREFFINSSNGWKSALNRLRSNTSRLEAPTSPIRRRDAEGDEITDVIVGCKNDITSLWEDPIVQQVLIHRKAKIEDSPGFFLTDADRIASHDYEPTDHDIVRARLRTVGVQEHRFVLNEGLSAGREWLMFDVGGTRSSRATWSWYFDDVDAIIFLCPISCFDEHLREDRRINRLEDSYLLWRSVCSSRILSKTQIILFLNKCDLLHSKIKRGMRIRDHIPSFGDRKNDSITVMKYFQSHFKEISRQSSPEPRPFFVHFTSVIDTKATAATLSVVEESILRTHLRNADLL</sequence>